<organism evidence="2 3">
    <name type="scientific">Virgibacillus halodenitrificans</name>
    <name type="common">Bacillus halodenitrificans</name>
    <dbReference type="NCBI Taxonomy" id="1482"/>
    <lineage>
        <taxon>Bacteria</taxon>
        <taxon>Bacillati</taxon>
        <taxon>Bacillota</taxon>
        <taxon>Bacilli</taxon>
        <taxon>Bacillales</taxon>
        <taxon>Bacillaceae</taxon>
        <taxon>Virgibacillus</taxon>
    </lineage>
</organism>
<feature type="signal peptide" evidence="1">
    <location>
        <begin position="1"/>
        <end position="19"/>
    </location>
</feature>
<evidence type="ECO:0000256" key="1">
    <source>
        <dbReference type="SAM" id="SignalP"/>
    </source>
</evidence>
<accession>A0ABR7VMI0</accession>
<evidence type="ECO:0000313" key="2">
    <source>
        <dbReference type="EMBL" id="MBD1222033.1"/>
    </source>
</evidence>
<dbReference type="RefSeq" id="WP_019376636.1">
    <property type="nucleotide sequence ID" value="NZ_JACWEZ010000002.1"/>
</dbReference>
<dbReference type="EMBL" id="JACWEZ010000002">
    <property type="protein sequence ID" value="MBD1222033.1"/>
    <property type="molecule type" value="Genomic_DNA"/>
</dbReference>
<proteinExistence type="predicted"/>
<sequence length="127" mass="14051">MNKIIIVVHILLVCVSLIGCDNNSNLNPSNDKANNPTNIINEDTTDYQGVILEINESSVTVGTDDLDSEASYPTFEVFVDNQTKIVGIINEFSKLKVDQKVEILVKGKWNNNLNNKMVASKIIVSNK</sequence>
<dbReference type="PROSITE" id="PS51257">
    <property type="entry name" value="PROKAR_LIPOPROTEIN"/>
    <property type="match status" value="1"/>
</dbReference>
<name>A0ABR7VMI0_VIRHA</name>
<evidence type="ECO:0008006" key="4">
    <source>
        <dbReference type="Google" id="ProtNLM"/>
    </source>
</evidence>
<gene>
    <name evidence="2" type="ORF">IC602_05385</name>
</gene>
<reference evidence="2 3" key="1">
    <citation type="submission" date="2020-09" db="EMBL/GenBank/DDBJ databases">
        <title>Draft Genome Sequences of Oil-Oxidizing Bacteria Halomonas titanicae, Marinobacter lutaoensis, and Virgibacillus halodenitrificans Isolated from Highly Saline Environments.</title>
        <authorList>
            <person name="Grouzdev D.S."/>
            <person name="Sokolova D.S."/>
            <person name="Semenova E.M."/>
            <person name="Borzenkov I.A."/>
            <person name="Bidzhieva S.K."/>
            <person name="Poltaraus A.B."/>
            <person name="Nazina T.N."/>
        </authorList>
    </citation>
    <scope>NUCLEOTIDE SEQUENCE [LARGE SCALE GENOMIC DNA]</scope>
    <source>
        <strain evidence="2 3">VKM B-3472D</strain>
    </source>
</reference>
<feature type="chain" id="PRO_5045203438" description="DUF3221 domain-containing protein" evidence="1">
    <location>
        <begin position="20"/>
        <end position="127"/>
    </location>
</feature>
<comment type="caution">
    <text evidence="2">The sequence shown here is derived from an EMBL/GenBank/DDBJ whole genome shotgun (WGS) entry which is preliminary data.</text>
</comment>
<keyword evidence="1" id="KW-0732">Signal</keyword>
<evidence type="ECO:0000313" key="3">
    <source>
        <dbReference type="Proteomes" id="UP000621631"/>
    </source>
</evidence>
<keyword evidence="3" id="KW-1185">Reference proteome</keyword>
<protein>
    <recommendedName>
        <fullName evidence="4">DUF3221 domain-containing protein</fullName>
    </recommendedName>
</protein>
<dbReference type="Proteomes" id="UP000621631">
    <property type="component" value="Unassembled WGS sequence"/>
</dbReference>